<name>A0AAJ4RDT0_9BACT</name>
<keyword evidence="1" id="KW-0472">Membrane</keyword>
<evidence type="ECO:0000313" key="2">
    <source>
        <dbReference type="EMBL" id="ROR40756.1"/>
    </source>
</evidence>
<keyword evidence="1" id="KW-0812">Transmembrane</keyword>
<sequence length="56" mass="6675">MKNVNWRIENINSPLILFSPNLPEKKEIKSKRFKIFMFAIVALIMFNGIDFVFWGK</sequence>
<keyword evidence="1" id="KW-1133">Transmembrane helix</keyword>
<proteinExistence type="predicted"/>
<feature type="transmembrane region" description="Helical" evidence="1">
    <location>
        <begin position="35"/>
        <end position="54"/>
    </location>
</feature>
<reference evidence="2 3" key="1">
    <citation type="submission" date="2018-11" db="EMBL/GenBank/DDBJ databases">
        <title>Genomic Encyclopedia of Type Strains, Phase IV (KMG-IV): sequencing the most valuable type-strain genomes for metagenomic binning, comparative biology and taxonomic classification.</title>
        <authorList>
            <person name="Goeker M."/>
        </authorList>
    </citation>
    <scope>NUCLEOTIDE SEQUENCE [LARGE SCALE GENOMIC DNA]</scope>
    <source>
        <strain evidence="2 3">DSM 27783</strain>
    </source>
</reference>
<organism evidence="2 3">
    <name type="scientific">Caminibacter pacificus</name>
    <dbReference type="NCBI Taxonomy" id="1424653"/>
    <lineage>
        <taxon>Bacteria</taxon>
        <taxon>Pseudomonadati</taxon>
        <taxon>Campylobacterota</taxon>
        <taxon>Epsilonproteobacteria</taxon>
        <taxon>Nautiliales</taxon>
        <taxon>Nautiliaceae</taxon>
        <taxon>Caminibacter</taxon>
    </lineage>
</organism>
<evidence type="ECO:0000313" key="3">
    <source>
        <dbReference type="Proteomes" id="UP000272781"/>
    </source>
</evidence>
<dbReference type="Proteomes" id="UP000272781">
    <property type="component" value="Unassembled WGS sequence"/>
</dbReference>
<dbReference type="RefSeq" id="WP_170151095.1">
    <property type="nucleotide sequence ID" value="NZ_CP027432.2"/>
</dbReference>
<gene>
    <name evidence="2" type="ORF">EDC58_0236</name>
</gene>
<accession>A0AAJ4RDT0</accession>
<comment type="caution">
    <text evidence="2">The sequence shown here is derived from an EMBL/GenBank/DDBJ whole genome shotgun (WGS) entry which is preliminary data.</text>
</comment>
<protein>
    <submittedName>
        <fullName evidence="2">Uncharacterized protein</fullName>
    </submittedName>
</protein>
<evidence type="ECO:0000256" key="1">
    <source>
        <dbReference type="SAM" id="Phobius"/>
    </source>
</evidence>
<dbReference type="EMBL" id="RJVK01000001">
    <property type="protein sequence ID" value="ROR40756.1"/>
    <property type="molecule type" value="Genomic_DNA"/>
</dbReference>
<dbReference type="AlphaFoldDB" id="A0AAJ4RDT0"/>